<organism evidence="1 2">
    <name type="scientific">Rhodococcus daqingensis</name>
    <dbReference type="NCBI Taxonomy" id="2479363"/>
    <lineage>
        <taxon>Bacteria</taxon>
        <taxon>Bacillati</taxon>
        <taxon>Actinomycetota</taxon>
        <taxon>Actinomycetes</taxon>
        <taxon>Mycobacteriales</taxon>
        <taxon>Nocardiaceae</taxon>
        <taxon>Rhodococcus</taxon>
    </lineage>
</organism>
<name>A0ABW2S2P5_9NOCA</name>
<dbReference type="EMBL" id="JBHTCS010000022">
    <property type="protein sequence ID" value="MFC7449813.1"/>
    <property type="molecule type" value="Genomic_DNA"/>
</dbReference>
<evidence type="ECO:0000313" key="2">
    <source>
        <dbReference type="Proteomes" id="UP001596484"/>
    </source>
</evidence>
<dbReference type="Proteomes" id="UP001596484">
    <property type="component" value="Unassembled WGS sequence"/>
</dbReference>
<dbReference type="RefSeq" id="WP_378407170.1">
    <property type="nucleotide sequence ID" value="NZ_JBHTCS010000022.1"/>
</dbReference>
<comment type="caution">
    <text evidence="1">The sequence shown here is derived from an EMBL/GenBank/DDBJ whole genome shotgun (WGS) entry which is preliminary data.</text>
</comment>
<protein>
    <recommendedName>
        <fullName evidence="3">SnoaL-like domain-containing protein</fullName>
    </recommendedName>
</protein>
<accession>A0ABW2S2P5</accession>
<reference evidence="2" key="1">
    <citation type="journal article" date="2019" name="Int. J. Syst. Evol. Microbiol.">
        <title>The Global Catalogue of Microorganisms (GCM) 10K type strain sequencing project: providing services to taxonomists for standard genome sequencing and annotation.</title>
        <authorList>
            <consortium name="The Broad Institute Genomics Platform"/>
            <consortium name="The Broad Institute Genome Sequencing Center for Infectious Disease"/>
            <person name="Wu L."/>
            <person name="Ma J."/>
        </authorList>
    </citation>
    <scope>NUCLEOTIDE SEQUENCE [LARGE SCALE GENOMIC DNA]</scope>
    <source>
        <strain evidence="2">ICMP 19430</strain>
    </source>
</reference>
<keyword evidence="2" id="KW-1185">Reference proteome</keyword>
<gene>
    <name evidence="1" type="ORF">ACFQS9_18105</name>
</gene>
<proteinExistence type="predicted"/>
<evidence type="ECO:0008006" key="3">
    <source>
        <dbReference type="Google" id="ProtNLM"/>
    </source>
</evidence>
<sequence length="41" mass="4368">MQTITVTDGRITEVRPFYWDTPAITAACAPPPALPGEEHGG</sequence>
<evidence type="ECO:0000313" key="1">
    <source>
        <dbReference type="EMBL" id="MFC7449813.1"/>
    </source>
</evidence>